<dbReference type="InterPro" id="IPR007822">
    <property type="entry name" value="LANC-like"/>
</dbReference>
<feature type="binding site" evidence="1">
    <location>
        <position position="313"/>
    </location>
    <ligand>
        <name>Zn(2+)</name>
        <dbReference type="ChEBI" id="CHEBI:29105"/>
    </ligand>
</feature>
<evidence type="ECO:0000256" key="1">
    <source>
        <dbReference type="PIRSR" id="PIRSR607822-1"/>
    </source>
</evidence>
<dbReference type="AlphaFoldDB" id="A0A239A0W0"/>
<proteinExistence type="predicted"/>
<dbReference type="EMBL" id="FZNY01000004">
    <property type="protein sequence ID" value="SNR89285.1"/>
    <property type="molecule type" value="Genomic_DNA"/>
</dbReference>
<dbReference type="RefSeq" id="WP_179218160.1">
    <property type="nucleotide sequence ID" value="NZ_BMEP01000007.1"/>
</dbReference>
<dbReference type="Pfam" id="PF05147">
    <property type="entry name" value="LANC_like"/>
    <property type="match status" value="1"/>
</dbReference>
<sequence length="404" mass="45573">MREQKLKDKLEEINQELITNGTLDTKDVGVLSGSSGLALYHFYYNAYNPNEASEDRGSEIIASIVESINQGYNFHTFCGGIAGAAWTIELLNELDFIELDTDALLGVLDEYLNHVAHLQEGGNFYDFLHGLIGIGYYFLKRYENTPSEELKGNYEKMILEIISKLESKATRSDNGIYWESNLVKEEGIIGCNLSLSHGLSSIINFLSRLSSHAAFSEHSLPLLNKAISHMMSYKRKETETSFFPDWITNKNEESQSNRLAWCYGDLGIAVSLWKASKVIEDEAVKQTAIQLLKHAATRRDIKETRIVDAGLCHGAFGVMHIFDFMYKETSDEIFKEAADYWIDYGLTMDHHEDGSAGYKKWRGGDTPTYEKENSLLEGIAGIGLAILSYLHPENTHWNQCLMIG</sequence>
<dbReference type="InterPro" id="IPR033889">
    <property type="entry name" value="LanC"/>
</dbReference>
<feature type="binding site" evidence="1">
    <location>
        <position position="312"/>
    </location>
    <ligand>
        <name>Zn(2+)</name>
        <dbReference type="ChEBI" id="CHEBI:29105"/>
    </ligand>
</feature>
<dbReference type="GO" id="GO:0005886">
    <property type="term" value="C:plasma membrane"/>
    <property type="evidence" value="ECO:0007669"/>
    <property type="project" value="TreeGrafter"/>
</dbReference>
<dbReference type="PRINTS" id="PR01955">
    <property type="entry name" value="LANCFRANKIA"/>
</dbReference>
<protein>
    <submittedName>
        <fullName evidence="2">Lanthionine synthetase C-like protein</fullName>
    </submittedName>
</protein>
<organism evidence="2 3">
    <name type="scientific">Dokdonia pacifica</name>
    <dbReference type="NCBI Taxonomy" id="1627892"/>
    <lineage>
        <taxon>Bacteria</taxon>
        <taxon>Pseudomonadati</taxon>
        <taxon>Bacteroidota</taxon>
        <taxon>Flavobacteriia</taxon>
        <taxon>Flavobacteriales</taxon>
        <taxon>Flavobacteriaceae</taxon>
        <taxon>Dokdonia</taxon>
    </lineage>
</organism>
<dbReference type="PANTHER" id="PTHR12736">
    <property type="entry name" value="LANC-LIKE PROTEIN"/>
    <property type="match status" value="1"/>
</dbReference>
<accession>A0A239A0W0</accession>
<dbReference type="GO" id="GO:0046872">
    <property type="term" value="F:metal ion binding"/>
    <property type="evidence" value="ECO:0007669"/>
    <property type="project" value="UniProtKB-KW"/>
</dbReference>
<dbReference type="PRINTS" id="PR01950">
    <property type="entry name" value="LANCSUPER"/>
</dbReference>
<dbReference type="Proteomes" id="UP000198379">
    <property type="component" value="Unassembled WGS sequence"/>
</dbReference>
<name>A0A239A0W0_9FLAO</name>
<dbReference type="GO" id="GO:0031179">
    <property type="term" value="P:peptide modification"/>
    <property type="evidence" value="ECO:0007669"/>
    <property type="project" value="InterPro"/>
</dbReference>
<reference evidence="2 3" key="1">
    <citation type="submission" date="2017-06" db="EMBL/GenBank/DDBJ databases">
        <authorList>
            <person name="Kim H.J."/>
            <person name="Triplett B.A."/>
        </authorList>
    </citation>
    <scope>NUCLEOTIDE SEQUENCE [LARGE SCALE GENOMIC DNA]</scope>
    <source>
        <strain evidence="2 3">DSM 25597</strain>
    </source>
</reference>
<dbReference type="CDD" id="cd04793">
    <property type="entry name" value="LanC"/>
    <property type="match status" value="1"/>
</dbReference>
<feature type="binding site" evidence="1">
    <location>
        <position position="262"/>
    </location>
    <ligand>
        <name>Zn(2+)</name>
        <dbReference type="ChEBI" id="CHEBI:29105"/>
    </ligand>
</feature>
<dbReference type="Gene3D" id="1.50.10.20">
    <property type="match status" value="1"/>
</dbReference>
<gene>
    <name evidence="2" type="ORF">SAMN06265376_10476</name>
</gene>
<dbReference type="SUPFAM" id="SSF158745">
    <property type="entry name" value="LanC-like"/>
    <property type="match status" value="1"/>
</dbReference>
<keyword evidence="1" id="KW-0862">Zinc</keyword>
<evidence type="ECO:0000313" key="3">
    <source>
        <dbReference type="Proteomes" id="UP000198379"/>
    </source>
</evidence>
<keyword evidence="3" id="KW-1185">Reference proteome</keyword>
<dbReference type="SMART" id="SM01260">
    <property type="entry name" value="LANC_like"/>
    <property type="match status" value="1"/>
</dbReference>
<evidence type="ECO:0000313" key="2">
    <source>
        <dbReference type="EMBL" id="SNR89285.1"/>
    </source>
</evidence>
<keyword evidence="1" id="KW-0479">Metal-binding</keyword>
<dbReference type="PANTHER" id="PTHR12736:SF7">
    <property type="entry name" value="LANC-LIKE PROTEIN 3"/>
    <property type="match status" value="1"/>
</dbReference>